<dbReference type="SUPFAM" id="SSF109604">
    <property type="entry name" value="HD-domain/PDEase-like"/>
    <property type="match status" value="1"/>
</dbReference>
<dbReference type="EMBL" id="PJMU01000006">
    <property type="protein sequence ID" value="PKV62434.1"/>
    <property type="molecule type" value="Genomic_DNA"/>
</dbReference>
<dbReference type="PIRSF" id="PIRSF035170">
    <property type="entry name" value="HD_phosphohydro"/>
    <property type="match status" value="1"/>
</dbReference>
<dbReference type="Proteomes" id="UP000233782">
    <property type="component" value="Unassembled WGS sequence"/>
</dbReference>
<dbReference type="OrthoDB" id="9808993at2"/>
<evidence type="ECO:0000313" key="1">
    <source>
        <dbReference type="EMBL" id="PKV62434.1"/>
    </source>
</evidence>
<protein>
    <submittedName>
        <fullName evidence="1">Putative metal-dependent HD superfamily phosphohydrolase</fullName>
    </submittedName>
</protein>
<dbReference type="GO" id="GO:0016787">
    <property type="term" value="F:hydrolase activity"/>
    <property type="evidence" value="ECO:0007669"/>
    <property type="project" value="UniProtKB-KW"/>
</dbReference>
<evidence type="ECO:0000313" key="2">
    <source>
        <dbReference type="Proteomes" id="UP000233782"/>
    </source>
</evidence>
<comment type="caution">
    <text evidence="1">The sequence shown here is derived from an EMBL/GenBank/DDBJ whole genome shotgun (WGS) entry which is preliminary data.</text>
</comment>
<keyword evidence="2" id="KW-1185">Reference proteome</keyword>
<dbReference type="InterPro" id="IPR009218">
    <property type="entry name" value="HD_phosphohydro"/>
</dbReference>
<gene>
    <name evidence="1" type="ORF">BD749_3846</name>
</gene>
<sequence>MEDFIRSEWEALCRRYSADEALIGQLWVELVKAYTAKDRHYHNLTHISYMLELAHRYNVANDQVYLLLFSIFYHDIVYKATRSDNEEQSAALAQDRLHRLGIPEADILQVKDLIIATKTHQASEDKLTNLLLDLDLAILGADETRYDRYSQGVRKEYSMYPDLIYKPGRRKVLKHFLTQKQIYKTAAFQEEFESNARANLKRELAKLN</sequence>
<proteinExistence type="predicted"/>
<dbReference type="PANTHER" id="PTHR21174:SF0">
    <property type="entry name" value="HD PHOSPHOHYDROLASE FAMILY PROTEIN-RELATED"/>
    <property type="match status" value="1"/>
</dbReference>
<name>A0A2N3U6S0_9BACT</name>
<accession>A0A2N3U6S0</accession>
<dbReference type="PANTHER" id="PTHR21174">
    <property type="match status" value="1"/>
</dbReference>
<dbReference type="AlphaFoldDB" id="A0A2N3U6S0"/>
<dbReference type="Gene3D" id="1.10.3210.10">
    <property type="entry name" value="Hypothetical protein af1432"/>
    <property type="match status" value="1"/>
</dbReference>
<reference evidence="1 2" key="1">
    <citation type="submission" date="2017-12" db="EMBL/GenBank/DDBJ databases">
        <title>Genomic Encyclopedia of Type Strains, Phase III (KMG-III): the genomes of soil and plant-associated and newly described type strains.</title>
        <authorList>
            <person name="Whitman W."/>
        </authorList>
    </citation>
    <scope>NUCLEOTIDE SEQUENCE [LARGE SCALE GENOMIC DNA]</scope>
    <source>
        <strain evidence="1 2">LP43</strain>
    </source>
</reference>
<dbReference type="RefSeq" id="WP_101447427.1">
    <property type="nucleotide sequence ID" value="NZ_PJMU01000006.1"/>
</dbReference>
<keyword evidence="1" id="KW-0378">Hydrolase</keyword>
<organism evidence="1 2">
    <name type="scientific">Pontibacter ramchanderi</name>
    <dbReference type="NCBI Taxonomy" id="1179743"/>
    <lineage>
        <taxon>Bacteria</taxon>
        <taxon>Pseudomonadati</taxon>
        <taxon>Bacteroidota</taxon>
        <taxon>Cytophagia</taxon>
        <taxon>Cytophagales</taxon>
        <taxon>Hymenobacteraceae</taxon>
        <taxon>Pontibacter</taxon>
    </lineage>
</organism>